<name>A0ABM6QZ16_PSEO1</name>
<accession>A0ABM6QZ16</accession>
<dbReference type="EMBL" id="CP025738">
    <property type="protein sequence ID" value="AUO46490.1"/>
    <property type="molecule type" value="Genomic_DNA"/>
</dbReference>
<dbReference type="InterPro" id="IPR000172">
    <property type="entry name" value="GMC_OxRdtase_N"/>
</dbReference>
<dbReference type="InterPro" id="IPR036188">
    <property type="entry name" value="FAD/NAD-bd_sf"/>
</dbReference>
<dbReference type="RefSeq" id="WP_014338056.1">
    <property type="nucleotide sequence ID" value="NC_016830.1"/>
</dbReference>
<evidence type="ECO:0000256" key="6">
    <source>
        <dbReference type="RuleBase" id="RU003968"/>
    </source>
</evidence>
<dbReference type="Gene3D" id="3.30.560.10">
    <property type="entry name" value="Glucose Oxidase, domain 3"/>
    <property type="match status" value="1"/>
</dbReference>
<dbReference type="Pfam" id="PF00732">
    <property type="entry name" value="GMC_oxred_N"/>
    <property type="match status" value="1"/>
</dbReference>
<keyword evidence="5" id="KW-0560">Oxidoreductase</keyword>
<dbReference type="PROSITE" id="PS00624">
    <property type="entry name" value="GMC_OXRED_2"/>
    <property type="match status" value="1"/>
</dbReference>
<evidence type="ECO:0000256" key="1">
    <source>
        <dbReference type="ARBA" id="ARBA00001974"/>
    </source>
</evidence>
<comment type="cofactor">
    <cofactor evidence="1">
        <name>FAD</name>
        <dbReference type="ChEBI" id="CHEBI:57692"/>
    </cofactor>
</comment>
<proteinExistence type="inferred from homology"/>
<reference evidence="9 10" key="1">
    <citation type="submission" date="2018-01" db="EMBL/GenBank/DDBJ databases">
        <title>Tropical forage species Digitaria eriantha prevents oxidative stress under low temperature conditions by the incorporation of polyhydroxybutyrate-producing endophytic bacteria.</title>
        <authorList>
            <person name="Stritzler M."/>
            <person name="Ayub N."/>
        </authorList>
    </citation>
    <scope>NUCLEOTIDE SEQUENCE [LARGE SCALE GENOMIC DNA]</scope>
    <source>
        <strain evidence="9 10">FR1</strain>
    </source>
</reference>
<keyword evidence="4 6" id="KW-0274">FAD</keyword>
<sequence>MAEFDFIIVGAGSAGCVLANRLSADAANRVLLLEAGGSDRHPMVAMPVAWMPASNMASLGWGYASEPEPQTLNRAMPQPRGKLLGGTSSINGMLYSRGNAGDYDRWKALGLEGWGYADVLPYFKRSETNWRGATPFHGGTGPLSVSRQPAHPRITPLMLEAAANLGYASLEDFHGEQAEGFGLPDFTIRAGRRDSTAAAFLEVANARPNLTVMSHAHTTRVMLEDDRAVGVEYWLGGTLHTERAGREVILSAGAFNSPQLLMLSGIGPADELQAHGIEVRHDLPGVGKNLQDHPLVGAIYQARDTDTFDQVLRLDRLVWSALRWAISGNGPLAANPLSVQAFVRSRPELQWPDFQVQISHVSMLARPWFPGWRQGAGHQITAAVLSLRPHGSGAVTLRSADPLAAPKIRLGLGLHEEDRRTAREMLKFLRRFFATEPVASLVSAELAPGPQVQTDAELDAYIQATLQTGMHPACTCAMGTGEQAVVDAELKVHGLQGLRVVDASVMPDIISGNTNAPTIMIAEKAADMILGHPPLPAETAARLDEREPYRAQVAC</sequence>
<evidence type="ECO:0000256" key="5">
    <source>
        <dbReference type="ARBA" id="ARBA00023002"/>
    </source>
</evidence>
<dbReference type="InterPro" id="IPR012132">
    <property type="entry name" value="GMC_OxRdtase"/>
</dbReference>
<evidence type="ECO:0000256" key="2">
    <source>
        <dbReference type="ARBA" id="ARBA00010790"/>
    </source>
</evidence>
<evidence type="ECO:0000256" key="4">
    <source>
        <dbReference type="ARBA" id="ARBA00022827"/>
    </source>
</evidence>
<evidence type="ECO:0000313" key="10">
    <source>
        <dbReference type="Proteomes" id="UP000235315"/>
    </source>
</evidence>
<keyword evidence="3 6" id="KW-0285">Flavoprotein</keyword>
<evidence type="ECO:0000259" key="7">
    <source>
        <dbReference type="PROSITE" id="PS00623"/>
    </source>
</evidence>
<comment type="similarity">
    <text evidence="2 6">Belongs to the GMC oxidoreductase family.</text>
</comment>
<dbReference type="SUPFAM" id="SSF51905">
    <property type="entry name" value="FAD/NAD(P)-binding domain"/>
    <property type="match status" value="1"/>
</dbReference>
<evidence type="ECO:0000313" key="9">
    <source>
        <dbReference type="EMBL" id="AUO46490.1"/>
    </source>
</evidence>
<protein>
    <submittedName>
        <fullName evidence="9">tRNA uridine-5-carboxymethylaminomethyl(34) synthesis enzyme MnmG</fullName>
    </submittedName>
</protein>
<keyword evidence="10" id="KW-1185">Reference proteome</keyword>
<dbReference type="PANTHER" id="PTHR11552:SF147">
    <property type="entry name" value="CHOLINE DEHYDROGENASE, MITOCHONDRIAL"/>
    <property type="match status" value="1"/>
</dbReference>
<dbReference type="PROSITE" id="PS00623">
    <property type="entry name" value="GMC_OXRED_1"/>
    <property type="match status" value="1"/>
</dbReference>
<dbReference type="PANTHER" id="PTHR11552">
    <property type="entry name" value="GLUCOSE-METHANOL-CHOLINE GMC OXIDOREDUCTASE"/>
    <property type="match status" value="1"/>
</dbReference>
<dbReference type="SUPFAM" id="SSF54373">
    <property type="entry name" value="FAD-linked reductases, C-terminal domain"/>
    <property type="match status" value="1"/>
</dbReference>
<dbReference type="Pfam" id="PF05199">
    <property type="entry name" value="GMC_oxred_C"/>
    <property type="match status" value="1"/>
</dbReference>
<dbReference type="Proteomes" id="UP000235315">
    <property type="component" value="Chromosome"/>
</dbReference>
<gene>
    <name evidence="9" type="ORF">C1C98_13965</name>
</gene>
<evidence type="ECO:0000256" key="3">
    <source>
        <dbReference type="ARBA" id="ARBA00022630"/>
    </source>
</evidence>
<feature type="domain" description="Glucose-methanol-choline oxidoreductase N-terminal" evidence="8">
    <location>
        <begin position="253"/>
        <end position="267"/>
    </location>
</feature>
<organism evidence="9 10">
    <name type="scientific">Pseudomonas ogarae (strain DSM 112162 / CECT 30235 / F113)</name>
    <dbReference type="NCBI Taxonomy" id="1114970"/>
    <lineage>
        <taxon>Bacteria</taxon>
        <taxon>Pseudomonadati</taxon>
        <taxon>Pseudomonadota</taxon>
        <taxon>Gammaproteobacteria</taxon>
        <taxon>Pseudomonadales</taxon>
        <taxon>Pseudomonadaceae</taxon>
        <taxon>Pseudomonas</taxon>
    </lineage>
</organism>
<dbReference type="Gene3D" id="3.50.50.60">
    <property type="entry name" value="FAD/NAD(P)-binding domain"/>
    <property type="match status" value="1"/>
</dbReference>
<evidence type="ECO:0000259" key="8">
    <source>
        <dbReference type="PROSITE" id="PS00624"/>
    </source>
</evidence>
<dbReference type="InterPro" id="IPR007867">
    <property type="entry name" value="GMC_OxRtase_C"/>
</dbReference>
<dbReference type="PIRSF" id="PIRSF000137">
    <property type="entry name" value="Alcohol_oxidase"/>
    <property type="match status" value="1"/>
</dbReference>
<feature type="domain" description="Glucose-methanol-choline oxidoreductase N-terminal" evidence="7">
    <location>
        <begin position="81"/>
        <end position="104"/>
    </location>
</feature>